<dbReference type="EMBL" id="CALNXI010000468">
    <property type="protein sequence ID" value="CAH3027722.1"/>
    <property type="molecule type" value="Genomic_DNA"/>
</dbReference>
<dbReference type="InterPro" id="IPR045175">
    <property type="entry name" value="M28_fam"/>
</dbReference>
<dbReference type="PANTHER" id="PTHR12147">
    <property type="entry name" value="METALLOPEPTIDASE M28 FAMILY MEMBER"/>
    <property type="match status" value="1"/>
</dbReference>
<dbReference type="InterPro" id="IPR007484">
    <property type="entry name" value="Peptidase_M28"/>
</dbReference>
<evidence type="ECO:0000259" key="4">
    <source>
        <dbReference type="Pfam" id="PF04389"/>
    </source>
</evidence>
<feature type="domain" description="Peptidase M28" evidence="4">
    <location>
        <begin position="86"/>
        <end position="220"/>
    </location>
</feature>
<feature type="non-terminal residue" evidence="5">
    <location>
        <position position="397"/>
    </location>
</feature>
<accession>A0ABN8MKC9</accession>
<comment type="caution">
    <text evidence="5">The sequence shown here is derived from an EMBL/GenBank/DDBJ whole genome shotgun (WGS) entry which is preliminary data.</text>
</comment>
<evidence type="ECO:0000313" key="6">
    <source>
        <dbReference type="Proteomes" id="UP001159427"/>
    </source>
</evidence>
<dbReference type="PANTHER" id="PTHR12147:SF26">
    <property type="entry name" value="PEPTIDASE M28 DOMAIN-CONTAINING PROTEIN"/>
    <property type="match status" value="1"/>
</dbReference>
<proteinExistence type="inferred from homology"/>
<feature type="chain" id="PRO_5046098517" description="Peptidase M28 domain-containing protein" evidence="3">
    <location>
        <begin position="17"/>
        <end position="397"/>
    </location>
</feature>
<evidence type="ECO:0000313" key="5">
    <source>
        <dbReference type="EMBL" id="CAH3027722.1"/>
    </source>
</evidence>
<comment type="cofactor">
    <cofactor evidence="1">
        <name>Zn(2+)</name>
        <dbReference type="ChEBI" id="CHEBI:29105"/>
    </cofactor>
</comment>
<sequence>LHSLLFNLCLHTAATGDENESEHQSKSLMNFLQHFNQNRHHVTNPEGKEKARDFIKKTFQDLGLTTWSEAFTETGFFNPQYATGVNIIGMLPGTLAGSPNDRPFLIGSHYDTVRTTSHGANDNGSGVAAMLQVAKNFATNFKHCARSFSVLFVAFDFEEWEDCDDTRSNPNCACGKIDCGSRAFVANLTRFYNGSLKSNGKLQGAIIMDTVMNYNNTPNSQSLPHLTQQYFPEVYGQIEADGFRGNFVSVVGREVDDAVLMDTFWYYYSTVKSALESKTKMYPVNLPFRGQPDELPPLRYNAFRDFLRSDHVSFWNNHPSMSAIFLSDTADLRSYMVSCYHKDCDNINRVTSEMLQFLQKTSDSILAVANDVTKVSCPAVEQQKGTTNPQTAGRYID</sequence>
<dbReference type="Proteomes" id="UP001159427">
    <property type="component" value="Unassembled WGS sequence"/>
</dbReference>
<reference evidence="5 6" key="1">
    <citation type="submission" date="2022-05" db="EMBL/GenBank/DDBJ databases">
        <authorList>
            <consortium name="Genoscope - CEA"/>
            <person name="William W."/>
        </authorList>
    </citation>
    <scope>NUCLEOTIDE SEQUENCE [LARGE SCALE GENOMIC DNA]</scope>
</reference>
<gene>
    <name evidence="5" type="ORF">PEVE_00032234</name>
</gene>
<keyword evidence="3" id="KW-0732">Signal</keyword>
<keyword evidence="6" id="KW-1185">Reference proteome</keyword>
<comment type="similarity">
    <text evidence="2">Belongs to the peptidase M28 family. M28B subfamily.</text>
</comment>
<name>A0ABN8MKC9_9CNID</name>
<evidence type="ECO:0000256" key="1">
    <source>
        <dbReference type="ARBA" id="ARBA00001947"/>
    </source>
</evidence>
<feature type="signal peptide" evidence="3">
    <location>
        <begin position="1"/>
        <end position="16"/>
    </location>
</feature>
<feature type="non-terminal residue" evidence="5">
    <location>
        <position position="1"/>
    </location>
</feature>
<evidence type="ECO:0000256" key="3">
    <source>
        <dbReference type="SAM" id="SignalP"/>
    </source>
</evidence>
<dbReference type="Pfam" id="PF04389">
    <property type="entry name" value="Peptidase_M28"/>
    <property type="match status" value="1"/>
</dbReference>
<evidence type="ECO:0000256" key="2">
    <source>
        <dbReference type="ARBA" id="ARBA00005634"/>
    </source>
</evidence>
<organism evidence="5 6">
    <name type="scientific">Porites evermanni</name>
    <dbReference type="NCBI Taxonomy" id="104178"/>
    <lineage>
        <taxon>Eukaryota</taxon>
        <taxon>Metazoa</taxon>
        <taxon>Cnidaria</taxon>
        <taxon>Anthozoa</taxon>
        <taxon>Hexacorallia</taxon>
        <taxon>Scleractinia</taxon>
        <taxon>Fungiina</taxon>
        <taxon>Poritidae</taxon>
        <taxon>Porites</taxon>
    </lineage>
</organism>
<dbReference type="SUPFAM" id="SSF53187">
    <property type="entry name" value="Zn-dependent exopeptidases"/>
    <property type="match status" value="1"/>
</dbReference>
<protein>
    <recommendedName>
        <fullName evidence="4">Peptidase M28 domain-containing protein</fullName>
    </recommendedName>
</protein>
<dbReference type="Gene3D" id="3.40.630.10">
    <property type="entry name" value="Zn peptidases"/>
    <property type="match status" value="1"/>
</dbReference>